<evidence type="ECO:0000256" key="4">
    <source>
        <dbReference type="ARBA" id="ARBA00022679"/>
    </source>
</evidence>
<evidence type="ECO:0000313" key="7">
    <source>
        <dbReference type="EMBL" id="QSQ20908.1"/>
    </source>
</evidence>
<evidence type="ECO:0000256" key="5">
    <source>
        <dbReference type="ARBA" id="ARBA00022691"/>
    </source>
</evidence>
<feature type="domain" description="CheR-type methyltransferase" evidence="6">
    <location>
        <begin position="9"/>
        <end position="291"/>
    </location>
</feature>
<dbReference type="EC" id="2.1.1.80" evidence="2"/>
<dbReference type="PRINTS" id="PR00996">
    <property type="entry name" value="CHERMTFRASE"/>
</dbReference>
<dbReference type="Pfam" id="PF03705">
    <property type="entry name" value="CheR_N"/>
    <property type="match status" value="1"/>
</dbReference>
<keyword evidence="4" id="KW-0808">Transferase</keyword>
<accession>A0ABX7NR50</accession>
<comment type="catalytic activity">
    <reaction evidence="1">
        <text>L-glutamyl-[protein] + S-adenosyl-L-methionine = [protein]-L-glutamate 5-O-methyl ester + S-adenosyl-L-homocysteine</text>
        <dbReference type="Rhea" id="RHEA:24452"/>
        <dbReference type="Rhea" id="RHEA-COMP:10208"/>
        <dbReference type="Rhea" id="RHEA-COMP:10311"/>
        <dbReference type="ChEBI" id="CHEBI:29973"/>
        <dbReference type="ChEBI" id="CHEBI:57856"/>
        <dbReference type="ChEBI" id="CHEBI:59789"/>
        <dbReference type="ChEBI" id="CHEBI:82795"/>
        <dbReference type="EC" id="2.1.1.80"/>
    </reaction>
</comment>
<dbReference type="SUPFAM" id="SSF47757">
    <property type="entry name" value="Chemotaxis receptor methyltransferase CheR, N-terminal domain"/>
    <property type="match status" value="1"/>
</dbReference>
<dbReference type="PANTHER" id="PTHR24422">
    <property type="entry name" value="CHEMOTAXIS PROTEIN METHYLTRANSFERASE"/>
    <property type="match status" value="1"/>
</dbReference>
<dbReference type="InterPro" id="IPR036804">
    <property type="entry name" value="CheR_N_sf"/>
</dbReference>
<gene>
    <name evidence="7" type="ORF">JY651_37655</name>
</gene>
<evidence type="ECO:0000259" key="6">
    <source>
        <dbReference type="PROSITE" id="PS50123"/>
    </source>
</evidence>
<dbReference type="InterPro" id="IPR000780">
    <property type="entry name" value="CheR_MeTrfase"/>
</dbReference>
<keyword evidence="8" id="KW-1185">Reference proteome</keyword>
<name>A0ABX7NR50_9BACT</name>
<dbReference type="SUPFAM" id="SSF53335">
    <property type="entry name" value="S-adenosyl-L-methionine-dependent methyltransferases"/>
    <property type="match status" value="1"/>
</dbReference>
<reference evidence="7 8" key="1">
    <citation type="submission" date="2021-02" db="EMBL/GenBank/DDBJ databases">
        <title>De Novo genome assembly of isolated myxobacteria.</title>
        <authorList>
            <person name="Stevens D.C."/>
        </authorList>
    </citation>
    <scope>NUCLEOTIDE SEQUENCE [LARGE SCALE GENOMIC DNA]</scope>
    <source>
        <strain evidence="8">SCPEA02</strain>
    </source>
</reference>
<keyword evidence="5" id="KW-0949">S-adenosyl-L-methionine</keyword>
<evidence type="ECO:0000256" key="2">
    <source>
        <dbReference type="ARBA" id="ARBA00012534"/>
    </source>
</evidence>
<dbReference type="RefSeq" id="WP_206722488.1">
    <property type="nucleotide sequence ID" value="NZ_CP071090.1"/>
</dbReference>
<dbReference type="InterPro" id="IPR026024">
    <property type="entry name" value="Chemotaxis_MeTrfase_CheR"/>
</dbReference>
<dbReference type="EMBL" id="CP071090">
    <property type="protein sequence ID" value="QSQ20908.1"/>
    <property type="molecule type" value="Genomic_DNA"/>
</dbReference>
<keyword evidence="3" id="KW-0489">Methyltransferase</keyword>
<dbReference type="Gene3D" id="1.10.155.10">
    <property type="entry name" value="Chemotaxis receptor methyltransferase CheR, N-terminal domain"/>
    <property type="match status" value="1"/>
</dbReference>
<dbReference type="PROSITE" id="PS50123">
    <property type="entry name" value="CHER"/>
    <property type="match status" value="1"/>
</dbReference>
<dbReference type="InterPro" id="IPR029063">
    <property type="entry name" value="SAM-dependent_MTases_sf"/>
</dbReference>
<dbReference type="InterPro" id="IPR022641">
    <property type="entry name" value="CheR_N"/>
</dbReference>
<dbReference type="Proteomes" id="UP000662747">
    <property type="component" value="Chromosome"/>
</dbReference>
<protein>
    <recommendedName>
        <fullName evidence="2">protein-glutamate O-methyltransferase</fullName>
        <ecNumber evidence="2">2.1.1.80</ecNumber>
    </recommendedName>
</protein>
<dbReference type="InterPro" id="IPR022642">
    <property type="entry name" value="CheR_C"/>
</dbReference>
<dbReference type="PANTHER" id="PTHR24422:SF26">
    <property type="entry name" value="CHEMOTAXIS PROTEIN METHYLTRANSFERASE"/>
    <property type="match status" value="1"/>
</dbReference>
<dbReference type="PIRSF" id="PIRSF000410">
    <property type="entry name" value="CheR"/>
    <property type="match status" value="1"/>
</dbReference>
<dbReference type="InterPro" id="IPR050903">
    <property type="entry name" value="Bact_Chemotaxis_MeTrfase"/>
</dbReference>
<evidence type="ECO:0000256" key="1">
    <source>
        <dbReference type="ARBA" id="ARBA00001541"/>
    </source>
</evidence>
<evidence type="ECO:0000256" key="3">
    <source>
        <dbReference type="ARBA" id="ARBA00022603"/>
    </source>
</evidence>
<organism evidence="7 8">
    <name type="scientific">Pyxidicoccus parkwayensis</name>
    <dbReference type="NCBI Taxonomy" id="2813578"/>
    <lineage>
        <taxon>Bacteria</taxon>
        <taxon>Pseudomonadati</taxon>
        <taxon>Myxococcota</taxon>
        <taxon>Myxococcia</taxon>
        <taxon>Myxococcales</taxon>
        <taxon>Cystobacterineae</taxon>
        <taxon>Myxococcaceae</taxon>
        <taxon>Pyxidicoccus</taxon>
    </lineage>
</organism>
<sequence length="299" mass="33517">MSAHPPQLRVMETPVLGPRELALFQALVEKEAGIHLSAAKDALVANRLSRRLRELGLSSFKAYYAYVTERGHEAEKVRMLDSLCTHETSFFREPQHFDLLRERILPDWAAQGAKGMRPRTLRVWSAACSTGEEPYSLAMCLLEALPPGAGWSVEVLATDLSTWALERTQQGLWDLERSRTIPQPLLKAFMLKGVRSQEGLMKAGPELRAVMRFARVNLNSEGEWPAGPFDIIFCRNVLIYFGAEARKRVIDGMLRRLSPSGYFFLGHAESLIGINADVSSVSANVYTPRARPPATHRTR</sequence>
<proteinExistence type="predicted"/>
<dbReference type="Gene3D" id="3.40.50.150">
    <property type="entry name" value="Vaccinia Virus protein VP39"/>
    <property type="match status" value="1"/>
</dbReference>
<evidence type="ECO:0000313" key="8">
    <source>
        <dbReference type="Proteomes" id="UP000662747"/>
    </source>
</evidence>
<dbReference type="Pfam" id="PF01739">
    <property type="entry name" value="CheR"/>
    <property type="match status" value="1"/>
</dbReference>
<dbReference type="SMART" id="SM00138">
    <property type="entry name" value="MeTrc"/>
    <property type="match status" value="1"/>
</dbReference>